<dbReference type="InterPro" id="IPR052919">
    <property type="entry name" value="TA_system_RNase"/>
</dbReference>
<proteinExistence type="predicted"/>
<dbReference type="InterPro" id="IPR029060">
    <property type="entry name" value="PIN-like_dom_sf"/>
</dbReference>
<dbReference type="AlphaFoldDB" id="A0A6S6UGP3"/>
<organism evidence="1">
    <name type="scientific">uncultured Thiotrichaceae bacterium</name>
    <dbReference type="NCBI Taxonomy" id="298394"/>
    <lineage>
        <taxon>Bacteria</taxon>
        <taxon>Pseudomonadati</taxon>
        <taxon>Pseudomonadota</taxon>
        <taxon>Gammaproteobacteria</taxon>
        <taxon>Thiotrichales</taxon>
        <taxon>Thiotrichaceae</taxon>
        <taxon>environmental samples</taxon>
    </lineage>
</organism>
<sequence length="115" mass="13235">MNYLLDTHAFIWWDSQPEKLSPLVLEVLENTHNDLFISVVSLWEMQIKQQLGKLKLNKPLETLIAEQQDVNGFSLLPIRPAYIFTLSEDRPASCSNMGIWSWLGVSVFGRKTASW</sequence>
<dbReference type="SUPFAM" id="SSF88723">
    <property type="entry name" value="PIN domain-like"/>
    <property type="match status" value="1"/>
</dbReference>
<gene>
    <name evidence="1" type="ORF">HELGO_WM8361</name>
</gene>
<accession>A0A6S6UGP3</accession>
<evidence type="ECO:0000313" key="1">
    <source>
        <dbReference type="EMBL" id="CAA6827176.1"/>
    </source>
</evidence>
<dbReference type="PANTHER" id="PTHR36173">
    <property type="entry name" value="RIBONUCLEASE VAPC16-RELATED"/>
    <property type="match status" value="1"/>
</dbReference>
<dbReference type="CDD" id="cd09872">
    <property type="entry name" value="PIN_Sll0205-like"/>
    <property type="match status" value="1"/>
</dbReference>
<dbReference type="PANTHER" id="PTHR36173:SF2">
    <property type="entry name" value="RIBONUCLEASE VAPC16"/>
    <property type="match status" value="1"/>
</dbReference>
<protein>
    <submittedName>
        <fullName evidence="1">PilT protein-like protein</fullName>
    </submittedName>
</protein>
<name>A0A6S6UGP3_9GAMM</name>
<reference evidence="1" key="1">
    <citation type="submission" date="2020-01" db="EMBL/GenBank/DDBJ databases">
        <authorList>
            <person name="Meier V. D."/>
            <person name="Meier V D."/>
        </authorList>
    </citation>
    <scope>NUCLEOTIDE SEQUENCE</scope>
    <source>
        <strain evidence="1">HLG_WM_MAG_07</strain>
    </source>
</reference>
<dbReference type="EMBL" id="CACVAY010000139">
    <property type="protein sequence ID" value="CAA6827176.1"/>
    <property type="molecule type" value="Genomic_DNA"/>
</dbReference>
<dbReference type="InterPro" id="IPR041705">
    <property type="entry name" value="PIN_Sll0205"/>
</dbReference>